<sequence>MWELEPGRDGRSPGSLAGIWLPPPRTGLHGQLLLHQSGPKNNHPAEDHRAALLKMAAARQPCAQPTRMIKLIAWETNQHHLTTITACPRDMSADYTGTNQGTG</sequence>
<evidence type="ECO:0000313" key="3">
    <source>
        <dbReference type="Proteomes" id="UP001295444"/>
    </source>
</evidence>
<gene>
    <name evidence="2" type="ORF">PECUL_23A044421</name>
</gene>
<feature type="compositionally biased region" description="Basic and acidic residues" evidence="1">
    <location>
        <begin position="1"/>
        <end position="11"/>
    </location>
</feature>
<feature type="region of interest" description="Disordered" evidence="1">
    <location>
        <begin position="1"/>
        <end position="22"/>
    </location>
</feature>
<evidence type="ECO:0000313" key="2">
    <source>
        <dbReference type="EMBL" id="CAH2221120.1"/>
    </source>
</evidence>
<evidence type="ECO:0000256" key="1">
    <source>
        <dbReference type="SAM" id="MobiDB-lite"/>
    </source>
</evidence>
<name>A0AAD1R0G4_PELCU</name>
<dbReference type="AlphaFoldDB" id="A0AAD1R0G4"/>
<protein>
    <submittedName>
        <fullName evidence="2">Uncharacterized protein</fullName>
    </submittedName>
</protein>
<reference evidence="2" key="1">
    <citation type="submission" date="2022-03" db="EMBL/GenBank/DDBJ databases">
        <authorList>
            <person name="Alioto T."/>
            <person name="Alioto T."/>
            <person name="Gomez Garrido J."/>
        </authorList>
    </citation>
    <scope>NUCLEOTIDE SEQUENCE</scope>
</reference>
<proteinExistence type="predicted"/>
<organism evidence="2 3">
    <name type="scientific">Pelobates cultripes</name>
    <name type="common">Western spadefoot toad</name>
    <dbReference type="NCBI Taxonomy" id="61616"/>
    <lineage>
        <taxon>Eukaryota</taxon>
        <taxon>Metazoa</taxon>
        <taxon>Chordata</taxon>
        <taxon>Craniata</taxon>
        <taxon>Vertebrata</taxon>
        <taxon>Euteleostomi</taxon>
        <taxon>Amphibia</taxon>
        <taxon>Batrachia</taxon>
        <taxon>Anura</taxon>
        <taxon>Pelobatoidea</taxon>
        <taxon>Pelobatidae</taxon>
        <taxon>Pelobates</taxon>
    </lineage>
</organism>
<accession>A0AAD1R0G4</accession>
<dbReference type="EMBL" id="OW240912">
    <property type="protein sequence ID" value="CAH2221120.1"/>
    <property type="molecule type" value="Genomic_DNA"/>
</dbReference>
<keyword evidence="3" id="KW-1185">Reference proteome</keyword>
<dbReference type="Proteomes" id="UP001295444">
    <property type="component" value="Chromosome 01"/>
</dbReference>